<dbReference type="EMBL" id="FOEF01000013">
    <property type="protein sequence ID" value="SEP49950.1"/>
    <property type="molecule type" value="Genomic_DNA"/>
</dbReference>
<evidence type="ECO:0000256" key="5">
    <source>
        <dbReference type="ARBA" id="ARBA00023163"/>
    </source>
</evidence>
<dbReference type="Gene3D" id="1.10.10.10">
    <property type="entry name" value="Winged helix-like DNA-binding domain superfamily/Winged helix DNA-binding domain"/>
    <property type="match status" value="1"/>
</dbReference>
<dbReference type="InterPro" id="IPR039422">
    <property type="entry name" value="MarR/SlyA-like"/>
</dbReference>
<organism evidence="7 8">
    <name type="scientific">Amycolatopsis saalfeldensis</name>
    <dbReference type="NCBI Taxonomy" id="394193"/>
    <lineage>
        <taxon>Bacteria</taxon>
        <taxon>Bacillati</taxon>
        <taxon>Actinomycetota</taxon>
        <taxon>Actinomycetes</taxon>
        <taxon>Pseudonocardiales</taxon>
        <taxon>Pseudonocardiaceae</taxon>
        <taxon>Amycolatopsis</taxon>
    </lineage>
</organism>
<name>A0A1H8YCF6_9PSEU</name>
<dbReference type="InterPro" id="IPR011991">
    <property type="entry name" value="ArsR-like_HTH"/>
</dbReference>
<dbReference type="PANTHER" id="PTHR33164:SF5">
    <property type="entry name" value="ORGANIC HYDROPEROXIDE RESISTANCE TRANSCRIPTIONAL REGULATOR"/>
    <property type="match status" value="1"/>
</dbReference>
<evidence type="ECO:0000313" key="8">
    <source>
        <dbReference type="Proteomes" id="UP000198582"/>
    </source>
</evidence>
<dbReference type="OrthoDB" id="9806864at2"/>
<evidence type="ECO:0000259" key="6">
    <source>
        <dbReference type="PROSITE" id="PS50995"/>
    </source>
</evidence>
<dbReference type="InterPro" id="IPR055166">
    <property type="entry name" value="Transc_reg_Sar_Rot_HTH"/>
</dbReference>
<evidence type="ECO:0000313" key="7">
    <source>
        <dbReference type="EMBL" id="SEP49950.1"/>
    </source>
</evidence>
<dbReference type="CDD" id="cd00090">
    <property type="entry name" value="HTH_ARSR"/>
    <property type="match status" value="1"/>
</dbReference>
<protein>
    <submittedName>
        <fullName evidence="7">DNA-binding transcriptional regulator, MarR family</fullName>
    </submittedName>
</protein>
<dbReference type="GO" id="GO:0003700">
    <property type="term" value="F:DNA-binding transcription factor activity"/>
    <property type="evidence" value="ECO:0007669"/>
    <property type="project" value="InterPro"/>
</dbReference>
<dbReference type="PROSITE" id="PS50995">
    <property type="entry name" value="HTH_MARR_2"/>
    <property type="match status" value="1"/>
</dbReference>
<dbReference type="Pfam" id="PF22381">
    <property type="entry name" value="Staph_reg_Sar_Rot"/>
    <property type="match status" value="1"/>
</dbReference>
<dbReference type="GO" id="GO:0006950">
    <property type="term" value="P:response to stress"/>
    <property type="evidence" value="ECO:0007669"/>
    <property type="project" value="TreeGrafter"/>
</dbReference>
<accession>A0A1H8YCF6</accession>
<gene>
    <name evidence="7" type="ORF">SAMN04489732_113273</name>
</gene>
<evidence type="ECO:0000256" key="1">
    <source>
        <dbReference type="ARBA" id="ARBA00004496"/>
    </source>
</evidence>
<dbReference type="InterPro" id="IPR036388">
    <property type="entry name" value="WH-like_DNA-bd_sf"/>
</dbReference>
<keyword evidence="4 7" id="KW-0238">DNA-binding</keyword>
<reference evidence="7 8" key="1">
    <citation type="submission" date="2016-10" db="EMBL/GenBank/DDBJ databases">
        <authorList>
            <person name="de Groot N.N."/>
        </authorList>
    </citation>
    <scope>NUCLEOTIDE SEQUENCE [LARGE SCALE GENOMIC DNA]</scope>
    <source>
        <strain evidence="7 8">DSM 44993</strain>
    </source>
</reference>
<dbReference type="STRING" id="394193.SAMN04489732_113273"/>
<evidence type="ECO:0000256" key="4">
    <source>
        <dbReference type="ARBA" id="ARBA00023125"/>
    </source>
</evidence>
<keyword evidence="3" id="KW-0805">Transcription regulation</keyword>
<dbReference type="GO" id="GO:0003677">
    <property type="term" value="F:DNA binding"/>
    <property type="evidence" value="ECO:0007669"/>
    <property type="project" value="UniProtKB-KW"/>
</dbReference>
<keyword evidence="8" id="KW-1185">Reference proteome</keyword>
<dbReference type="RefSeq" id="WP_091621881.1">
    <property type="nucleotide sequence ID" value="NZ_FOEF01000013.1"/>
</dbReference>
<dbReference type="InterPro" id="IPR000835">
    <property type="entry name" value="HTH_MarR-typ"/>
</dbReference>
<dbReference type="AlphaFoldDB" id="A0A1H8YCF6"/>
<dbReference type="InterPro" id="IPR036390">
    <property type="entry name" value="WH_DNA-bd_sf"/>
</dbReference>
<dbReference type="SUPFAM" id="SSF46785">
    <property type="entry name" value="Winged helix' DNA-binding domain"/>
    <property type="match status" value="1"/>
</dbReference>
<keyword evidence="2" id="KW-0963">Cytoplasm</keyword>
<sequence>MTNPDHGDTGSLLLDNQLCFGLYSASRAVTSLYRTLLEPLDLTYPQYLVMLALWEHDQQQVKELGAALNLDSGTLSPLLKRLEKAGLVRRDRQADDERSVRITLTEDGAALRAKAEGIPPHIGAAMGFDNRALGRMRAAMDQLTASVNAYRESFGPA</sequence>
<dbReference type="FunFam" id="1.10.10.10:FF:000163">
    <property type="entry name" value="MarR family transcriptional regulator"/>
    <property type="match status" value="1"/>
</dbReference>
<feature type="domain" description="HTH marR-type" evidence="6">
    <location>
        <begin position="15"/>
        <end position="145"/>
    </location>
</feature>
<dbReference type="SMART" id="SM00347">
    <property type="entry name" value="HTH_MARR"/>
    <property type="match status" value="1"/>
</dbReference>
<dbReference type="Proteomes" id="UP000198582">
    <property type="component" value="Unassembled WGS sequence"/>
</dbReference>
<proteinExistence type="predicted"/>
<comment type="subcellular location">
    <subcellularLocation>
        <location evidence="1">Cytoplasm</location>
    </subcellularLocation>
</comment>
<dbReference type="PRINTS" id="PR00598">
    <property type="entry name" value="HTHMARR"/>
</dbReference>
<evidence type="ECO:0000256" key="2">
    <source>
        <dbReference type="ARBA" id="ARBA00022490"/>
    </source>
</evidence>
<keyword evidence="5" id="KW-0804">Transcription</keyword>
<dbReference type="GO" id="GO:0005737">
    <property type="term" value="C:cytoplasm"/>
    <property type="evidence" value="ECO:0007669"/>
    <property type="project" value="UniProtKB-SubCell"/>
</dbReference>
<evidence type="ECO:0000256" key="3">
    <source>
        <dbReference type="ARBA" id="ARBA00023015"/>
    </source>
</evidence>
<dbReference type="PANTHER" id="PTHR33164">
    <property type="entry name" value="TRANSCRIPTIONAL REGULATOR, MARR FAMILY"/>
    <property type="match status" value="1"/>
</dbReference>